<comment type="caution">
    <text evidence="6">The sequence shown here is derived from an EMBL/GenBank/DDBJ whole genome shotgun (WGS) entry which is preliminary data.</text>
</comment>
<dbReference type="Gene3D" id="1.10.1280.10">
    <property type="entry name" value="Di-copper center containing domain from catechol oxidase"/>
    <property type="match status" value="1"/>
</dbReference>
<dbReference type="GO" id="GO:0046872">
    <property type="term" value="F:metal ion binding"/>
    <property type="evidence" value="ECO:0007669"/>
    <property type="project" value="UniProtKB-KW"/>
</dbReference>
<evidence type="ECO:0000259" key="4">
    <source>
        <dbReference type="PROSITE" id="PS00497"/>
    </source>
</evidence>
<proteinExistence type="predicted"/>
<dbReference type="SUPFAM" id="SSF48056">
    <property type="entry name" value="Di-copper centre-containing domain"/>
    <property type="match status" value="1"/>
</dbReference>
<evidence type="ECO:0000259" key="5">
    <source>
        <dbReference type="PROSITE" id="PS00498"/>
    </source>
</evidence>
<dbReference type="PROSITE" id="PS00498">
    <property type="entry name" value="TYROSINASE_2"/>
    <property type="match status" value="1"/>
</dbReference>
<keyword evidence="7" id="KW-1185">Reference proteome</keyword>
<name>A0A135U3N3_9PEZI</name>
<evidence type="ECO:0000313" key="7">
    <source>
        <dbReference type="Proteomes" id="UP000070054"/>
    </source>
</evidence>
<dbReference type="InterPro" id="IPR002227">
    <property type="entry name" value="Tyrosinase_Cu-bd"/>
</dbReference>
<feature type="domain" description="Tyrosinase copper-binding" evidence="5">
    <location>
        <begin position="247"/>
        <end position="258"/>
    </location>
</feature>
<organism evidence="6 7">
    <name type="scientific">Colletotrichum nymphaeae SA-01</name>
    <dbReference type="NCBI Taxonomy" id="1460502"/>
    <lineage>
        <taxon>Eukaryota</taxon>
        <taxon>Fungi</taxon>
        <taxon>Dikarya</taxon>
        <taxon>Ascomycota</taxon>
        <taxon>Pezizomycotina</taxon>
        <taxon>Sordariomycetes</taxon>
        <taxon>Hypocreomycetidae</taxon>
        <taxon>Glomerellales</taxon>
        <taxon>Glomerellaceae</taxon>
        <taxon>Colletotrichum</taxon>
        <taxon>Colletotrichum acutatum species complex</taxon>
    </lineage>
</organism>
<keyword evidence="1" id="KW-0479">Metal-binding</keyword>
<accession>A0A135U3N3</accession>
<keyword evidence="3" id="KW-0732">Signal</keyword>
<dbReference type="AlphaFoldDB" id="A0A135U3N3"/>
<keyword evidence="2" id="KW-0186">Copper</keyword>
<dbReference type="InterPro" id="IPR008922">
    <property type="entry name" value="Di-copper_centre_dom_sf"/>
</dbReference>
<dbReference type="EMBL" id="JEMN01000890">
    <property type="protein sequence ID" value="KXH55000.1"/>
    <property type="molecule type" value="Genomic_DNA"/>
</dbReference>
<reference evidence="6 7" key="1">
    <citation type="submission" date="2014-02" db="EMBL/GenBank/DDBJ databases">
        <title>The genome sequence of Colletotrichum nymphaeae SA-01.</title>
        <authorList>
            <person name="Baroncelli R."/>
            <person name="Thon M.R."/>
        </authorList>
    </citation>
    <scope>NUCLEOTIDE SEQUENCE [LARGE SCALE GENOMIC DNA]</scope>
    <source>
        <strain evidence="6 7">SA-01</strain>
    </source>
</reference>
<dbReference type="Proteomes" id="UP000070054">
    <property type="component" value="Unassembled WGS sequence"/>
</dbReference>
<dbReference type="PANTHER" id="PTHR11474:SF126">
    <property type="entry name" value="TYROSINASE-LIKE PROTEIN TYR-1-RELATED"/>
    <property type="match status" value="1"/>
</dbReference>
<evidence type="ECO:0000256" key="1">
    <source>
        <dbReference type="ARBA" id="ARBA00022723"/>
    </source>
</evidence>
<dbReference type="GO" id="GO:0016491">
    <property type="term" value="F:oxidoreductase activity"/>
    <property type="evidence" value="ECO:0007669"/>
    <property type="project" value="InterPro"/>
</dbReference>
<dbReference type="PANTHER" id="PTHR11474">
    <property type="entry name" value="TYROSINASE FAMILY MEMBER"/>
    <property type="match status" value="1"/>
</dbReference>
<feature type="signal peptide" evidence="3">
    <location>
        <begin position="1"/>
        <end position="20"/>
    </location>
</feature>
<protein>
    <recommendedName>
        <fullName evidence="4 5">Tyrosinase copper-binding domain-containing protein</fullName>
    </recommendedName>
</protein>
<evidence type="ECO:0000256" key="3">
    <source>
        <dbReference type="SAM" id="SignalP"/>
    </source>
</evidence>
<feature type="chain" id="PRO_5007804560" description="Tyrosinase copper-binding domain-containing protein" evidence="3">
    <location>
        <begin position="21"/>
        <end position="344"/>
    </location>
</feature>
<sequence length="344" mass="37864">MSSTSLKFLVYGCAAAMAVASSLPSSNSNATRAAVKEFPECTSLYQRKSWTAMTNTEKKAYIDAELCLMNKAPKLGVAGSQNLWDDMMYAHIYQANVIHNDGPFLPWHRLYMRVHEVYLQTECGYGGGQPYWNELEDAEAGFLNQSTVFDAETGFGSFKNGDNGCVADGPFVNLTMHLNQTSSDANFCLTRDLDQDSFYQANSTYVNECMVIDTYVDSWNCWGTAPHLAGHMGVGGTMLDVVSSPGDPLFFLHHTNLDRLWWEWQSVNLTARLNEIGGPVVASDAFLTMSNLDYPGADLLDYNGENGGNVTTMAHNLWTAGLLPNVTIADLMDIRGPISCAIYV</sequence>
<dbReference type="OrthoDB" id="6132182at2759"/>
<dbReference type="PROSITE" id="PS00497">
    <property type="entry name" value="TYROSINASE_1"/>
    <property type="match status" value="1"/>
</dbReference>
<feature type="domain" description="Tyrosinase copper-binding" evidence="4">
    <location>
        <begin position="99"/>
        <end position="116"/>
    </location>
</feature>
<gene>
    <name evidence="6" type="ORF">CNYM01_03400</name>
</gene>
<evidence type="ECO:0000256" key="2">
    <source>
        <dbReference type="ARBA" id="ARBA00023008"/>
    </source>
</evidence>
<evidence type="ECO:0000313" key="6">
    <source>
        <dbReference type="EMBL" id="KXH55000.1"/>
    </source>
</evidence>
<dbReference type="PRINTS" id="PR00092">
    <property type="entry name" value="TYROSINASE"/>
</dbReference>
<dbReference type="InterPro" id="IPR050316">
    <property type="entry name" value="Tyrosinase/Hemocyanin"/>
</dbReference>
<dbReference type="Pfam" id="PF00264">
    <property type="entry name" value="Tyrosinase"/>
    <property type="match status" value="1"/>
</dbReference>